<dbReference type="PANTHER" id="PTHR14097:SF8">
    <property type="entry name" value="NAD(P)-BINDING DOMAIN-CONTAINING PROTEIN"/>
    <property type="match status" value="1"/>
</dbReference>
<dbReference type="AlphaFoldDB" id="A0A931FF89"/>
<reference evidence="2" key="1">
    <citation type="submission" date="2020-11" db="EMBL/GenBank/DDBJ databases">
        <title>Isolation and identification of active actinomycetes.</title>
        <authorList>
            <person name="Yu B."/>
        </authorList>
    </citation>
    <scope>NUCLEOTIDE SEQUENCE</scope>
    <source>
        <strain evidence="2">NEAU-YB345</strain>
    </source>
</reference>
<dbReference type="InterPro" id="IPR016040">
    <property type="entry name" value="NAD(P)-bd_dom"/>
</dbReference>
<evidence type="ECO:0000313" key="3">
    <source>
        <dbReference type="Proteomes" id="UP000657385"/>
    </source>
</evidence>
<sequence>MKLVLFGASGMVGQGVLRECLRDERVGEVVAVVRRPLTQPVPQGAAKLTEVVHDDFTDFSALHDHFEHAAACFFCLGVSSVGQNADTYRRITYDFTMAAARELAFASPGLTFTYVSGEGTDATERGRVAWARVKGATENALLAQEGLIAYLFRPGWIQPMHGERAKTGWYRAAYAAFRPAYPLVSRLAPRHVTTTENLGRAMLAVVDLHGAGPRVLASPEINELAAAR</sequence>
<accession>A0A931FF89</accession>
<dbReference type="Proteomes" id="UP000657385">
    <property type="component" value="Unassembled WGS sequence"/>
</dbReference>
<name>A0A931FF89_9ACTN</name>
<dbReference type="InterPro" id="IPR036291">
    <property type="entry name" value="NAD(P)-bd_dom_sf"/>
</dbReference>
<protein>
    <submittedName>
        <fullName evidence="2">NAD(P)H-binding protein</fullName>
    </submittedName>
</protein>
<evidence type="ECO:0000313" key="2">
    <source>
        <dbReference type="EMBL" id="MBF9071373.1"/>
    </source>
</evidence>
<dbReference type="SUPFAM" id="SSF51735">
    <property type="entry name" value="NAD(P)-binding Rossmann-fold domains"/>
    <property type="match status" value="1"/>
</dbReference>
<gene>
    <name evidence="2" type="ORF">I2501_25460</name>
</gene>
<evidence type="ECO:0000259" key="1">
    <source>
        <dbReference type="Pfam" id="PF13460"/>
    </source>
</evidence>
<dbReference type="Pfam" id="PF13460">
    <property type="entry name" value="NAD_binding_10"/>
    <property type="match status" value="1"/>
</dbReference>
<keyword evidence="3" id="KW-1185">Reference proteome</keyword>
<dbReference type="EMBL" id="JADPRT010000011">
    <property type="protein sequence ID" value="MBF9071373.1"/>
    <property type="molecule type" value="Genomic_DNA"/>
</dbReference>
<comment type="caution">
    <text evidence="2">The sequence shown here is derived from an EMBL/GenBank/DDBJ whole genome shotgun (WGS) entry which is preliminary data.</text>
</comment>
<feature type="domain" description="NAD(P)-binding" evidence="1">
    <location>
        <begin position="7"/>
        <end position="158"/>
    </location>
</feature>
<dbReference type="PANTHER" id="PTHR14097">
    <property type="entry name" value="OXIDOREDUCTASE HTATIP2"/>
    <property type="match status" value="1"/>
</dbReference>
<organism evidence="2 3">
    <name type="scientific">Streptacidiphilus fuscans</name>
    <dbReference type="NCBI Taxonomy" id="2789292"/>
    <lineage>
        <taxon>Bacteria</taxon>
        <taxon>Bacillati</taxon>
        <taxon>Actinomycetota</taxon>
        <taxon>Actinomycetes</taxon>
        <taxon>Kitasatosporales</taxon>
        <taxon>Streptomycetaceae</taxon>
        <taxon>Streptacidiphilus</taxon>
    </lineage>
</organism>
<proteinExistence type="predicted"/>
<dbReference type="Gene3D" id="3.40.50.720">
    <property type="entry name" value="NAD(P)-binding Rossmann-like Domain"/>
    <property type="match status" value="1"/>
</dbReference>